<evidence type="ECO:0000313" key="3">
    <source>
        <dbReference type="EMBL" id="CAB9509678.1"/>
    </source>
</evidence>
<protein>
    <submittedName>
        <fullName evidence="3">Uncharacterized protein</fullName>
    </submittedName>
</protein>
<dbReference type="EMBL" id="CAICTM010000399">
    <property type="protein sequence ID" value="CAB9509678.1"/>
    <property type="molecule type" value="Genomic_DNA"/>
</dbReference>
<reference evidence="3" key="1">
    <citation type="submission" date="2020-06" db="EMBL/GenBank/DDBJ databases">
        <authorList>
            <consortium name="Plant Systems Biology data submission"/>
        </authorList>
    </citation>
    <scope>NUCLEOTIDE SEQUENCE</scope>
    <source>
        <strain evidence="3">D6</strain>
    </source>
</reference>
<accession>A0A9N8HCA9</accession>
<sequence length="250" mass="27638">MAGLQRILQRALSGLLLRTGTRGSPWPTLITAAASFFLGKEVLRDDHAHGKKWNVLNVPNAILGLGGTAAAGGLFRGQEKLETALANVSTAKDLLSAKELELMQAKQALVETQSSVRELQEHLENQKASFLAMLIILTICVIGMAVACLCQKLHYNQRRHKMAADHSLERERAMKERIRQQAAAMEEHKASLHKSHEERRFQQQMESMRGIPPGHQPLIFTIPPGVMPPPVVPAFCDSTNRSQSSERSRG</sequence>
<keyword evidence="4" id="KW-1185">Reference proteome</keyword>
<dbReference type="Proteomes" id="UP001153069">
    <property type="component" value="Unassembled WGS sequence"/>
</dbReference>
<comment type="caution">
    <text evidence="3">The sequence shown here is derived from an EMBL/GenBank/DDBJ whole genome shotgun (WGS) entry which is preliminary data.</text>
</comment>
<evidence type="ECO:0000256" key="1">
    <source>
        <dbReference type="SAM" id="Coils"/>
    </source>
</evidence>
<feature type="coiled-coil region" evidence="1">
    <location>
        <begin position="102"/>
        <end position="129"/>
    </location>
</feature>
<keyword evidence="2" id="KW-0812">Transmembrane</keyword>
<evidence type="ECO:0000256" key="2">
    <source>
        <dbReference type="SAM" id="Phobius"/>
    </source>
</evidence>
<keyword evidence="2" id="KW-1133">Transmembrane helix</keyword>
<evidence type="ECO:0000313" key="4">
    <source>
        <dbReference type="Proteomes" id="UP001153069"/>
    </source>
</evidence>
<feature type="transmembrane region" description="Helical" evidence="2">
    <location>
        <begin position="130"/>
        <end position="150"/>
    </location>
</feature>
<proteinExistence type="predicted"/>
<dbReference type="AlphaFoldDB" id="A0A9N8HCA9"/>
<keyword evidence="2" id="KW-0472">Membrane</keyword>
<gene>
    <name evidence="3" type="ORF">SEMRO_400_G135080.1</name>
</gene>
<organism evidence="3 4">
    <name type="scientific">Seminavis robusta</name>
    <dbReference type="NCBI Taxonomy" id="568900"/>
    <lineage>
        <taxon>Eukaryota</taxon>
        <taxon>Sar</taxon>
        <taxon>Stramenopiles</taxon>
        <taxon>Ochrophyta</taxon>
        <taxon>Bacillariophyta</taxon>
        <taxon>Bacillariophyceae</taxon>
        <taxon>Bacillariophycidae</taxon>
        <taxon>Naviculales</taxon>
        <taxon>Naviculaceae</taxon>
        <taxon>Seminavis</taxon>
    </lineage>
</organism>
<name>A0A9N8HCA9_9STRA</name>
<keyword evidence="1" id="KW-0175">Coiled coil</keyword>